<organism evidence="1 2">
    <name type="scientific">Lynx pardinus</name>
    <name type="common">Iberian lynx</name>
    <name type="synonym">Felis pardina</name>
    <dbReference type="NCBI Taxonomy" id="191816"/>
    <lineage>
        <taxon>Eukaryota</taxon>
        <taxon>Metazoa</taxon>
        <taxon>Chordata</taxon>
        <taxon>Craniata</taxon>
        <taxon>Vertebrata</taxon>
        <taxon>Euteleostomi</taxon>
        <taxon>Mammalia</taxon>
        <taxon>Eutheria</taxon>
        <taxon>Laurasiatheria</taxon>
        <taxon>Carnivora</taxon>
        <taxon>Feliformia</taxon>
        <taxon>Felidae</taxon>
        <taxon>Felinae</taxon>
        <taxon>Lynx</taxon>
    </lineage>
</organism>
<dbReference type="Proteomes" id="UP000386466">
    <property type="component" value="Unassembled WGS sequence"/>
</dbReference>
<gene>
    <name evidence="1" type="ORF">LYPA_23C023055</name>
</gene>
<dbReference type="AlphaFoldDB" id="A0A485PD45"/>
<keyword evidence="2" id="KW-1185">Reference proteome</keyword>
<sequence>WTFGVIPLDLFFPPCYFLVTRRAVLVSQLQASRLGFLLQPAVSLESSSKLERMHYGAGSHWWRGWPEGSEVFQPECTDARPGNHKTGENLSKLEPCDQKRVTASCHVINHIII</sequence>
<accession>A0A485PD45</accession>
<proteinExistence type="predicted"/>
<feature type="non-terminal residue" evidence="1">
    <location>
        <position position="1"/>
    </location>
</feature>
<protein>
    <submittedName>
        <fullName evidence="1">Uncharacterized protein</fullName>
    </submittedName>
</protein>
<evidence type="ECO:0000313" key="2">
    <source>
        <dbReference type="Proteomes" id="UP000386466"/>
    </source>
</evidence>
<evidence type="ECO:0000313" key="1">
    <source>
        <dbReference type="EMBL" id="VFV43650.1"/>
    </source>
</evidence>
<name>A0A485PD45_LYNPA</name>
<reference evidence="1 2" key="1">
    <citation type="submission" date="2019-01" db="EMBL/GenBank/DDBJ databases">
        <authorList>
            <person name="Alioto T."/>
            <person name="Alioto T."/>
        </authorList>
    </citation>
    <scope>NUCLEOTIDE SEQUENCE [LARGE SCALE GENOMIC DNA]</scope>
</reference>
<dbReference type="EMBL" id="CAAGRJ010034235">
    <property type="protein sequence ID" value="VFV43650.1"/>
    <property type="molecule type" value="Genomic_DNA"/>
</dbReference>